<protein>
    <submittedName>
        <fullName evidence="1">Uncharacterized protein</fullName>
    </submittedName>
</protein>
<comment type="caution">
    <text evidence="1">The sequence shown here is derived from an EMBL/GenBank/DDBJ whole genome shotgun (WGS) entry which is preliminary data.</text>
</comment>
<feature type="non-terminal residue" evidence="1">
    <location>
        <position position="95"/>
    </location>
</feature>
<dbReference type="AlphaFoldDB" id="A0AA40MJ52"/>
<accession>A0AA40MJ52</accession>
<organism evidence="1 2">
    <name type="scientific">Staphylococcus aureus</name>
    <dbReference type="NCBI Taxonomy" id="1280"/>
    <lineage>
        <taxon>Bacteria</taxon>
        <taxon>Bacillati</taxon>
        <taxon>Bacillota</taxon>
        <taxon>Bacilli</taxon>
        <taxon>Bacillales</taxon>
        <taxon>Staphylococcaceae</taxon>
        <taxon>Staphylococcus</taxon>
    </lineage>
</organism>
<evidence type="ECO:0000313" key="2">
    <source>
        <dbReference type="Proteomes" id="UP000032274"/>
    </source>
</evidence>
<sequence length="95" mass="10396">MLDAGDSQAGHARAVDRALPAGEFLDGEAIAFANFVDAEQAAVHGRHHLCLAAYDPAGRLRRGKRLERDRTGHRAHRLRRTGPLVLNHLLPFRGG</sequence>
<dbReference type="EMBL" id="JXIG01000541">
    <property type="protein sequence ID" value="KIU01149.1"/>
    <property type="molecule type" value="Genomic_DNA"/>
</dbReference>
<gene>
    <name evidence="1" type="ORF">QU38_02560</name>
</gene>
<proteinExistence type="predicted"/>
<name>A0AA40MJ52_STAAU</name>
<evidence type="ECO:0000313" key="1">
    <source>
        <dbReference type="EMBL" id="KIU01149.1"/>
    </source>
</evidence>
<dbReference type="Proteomes" id="UP000032274">
    <property type="component" value="Unassembled WGS sequence"/>
</dbReference>
<reference evidence="1 2" key="1">
    <citation type="submission" date="2015-01" db="EMBL/GenBank/DDBJ databases">
        <title>Characterization of Swiss Staphylococcus aureus strains involved in food poisoning.</title>
        <authorList>
            <person name="Crovadore J."/>
            <person name="Chablais R."/>
            <person name="Tonacini J."/>
            <person name="Schnyder B."/>
            <person name="Lefort F."/>
        </authorList>
    </citation>
    <scope>NUCLEOTIDE SEQUENCE [LARGE SCALE GENOMIC DNA]</scope>
    <source>
        <strain evidence="1 2">SA-120</strain>
    </source>
</reference>